<reference evidence="2" key="1">
    <citation type="submission" date="2019-03" db="EMBL/GenBank/DDBJ databases">
        <title>Single cell metagenomics reveals metabolic interactions within the superorganism composed of flagellate Streblomastix strix and complex community of Bacteroidetes bacteria on its surface.</title>
        <authorList>
            <person name="Treitli S.C."/>
            <person name="Kolisko M."/>
            <person name="Husnik F."/>
            <person name="Keeling P."/>
            <person name="Hampl V."/>
        </authorList>
    </citation>
    <scope>NUCLEOTIDE SEQUENCE</scope>
    <source>
        <strain evidence="2">STM</strain>
    </source>
</reference>
<sequence>MKIKTIEIHNYKAFYGDKNVIDVDGKNLFIYGENGSGKSSLYYALKDFFQSSMEAIDLNEVENIFIADADKGKVAVKLTFNPDENDVNNDQLIELSSAVSPFGNTIIRDANQLRSFLNYKHLLDIHNIKKNRDINFFDLLVKGVLKHFKITGMTKPLGETWQDIESLLARQTDSSYNITAKRRDLGNMLNQFNVAFKTLFTPLSPPIHNPDYILSHTNNILKDFDKDLKITLSYNSITLDVKDPDAKKIYGKKVNIEIEYGGKKVSKPHLFLNEARLSAIAISIYLGMIKRLPQLKKMKILFLDDLFIGLDLSNRMPLMCILERDFSDYQIIISTYDKPWYEVAKFYLDGNADWKCVELLARKNQDGYDQPLIKYISDLEKGGHITRYIETAKTYYNKDNKAAGVYLRGAFEFILKRYCKRKGLHVRFEVDSSLLKTEDFWNAIKNYQTKQPSKCKLTLTTIRDVELCRKIVFNPLCHQNQTQYEFSQEIQKAIEVLDHLNEELDPSKKTKST</sequence>
<accession>A0A5J4SLQ7</accession>
<evidence type="ECO:0000313" key="2">
    <source>
        <dbReference type="EMBL" id="KAA6346190.1"/>
    </source>
</evidence>
<evidence type="ECO:0000259" key="1">
    <source>
        <dbReference type="Pfam" id="PF02463"/>
    </source>
</evidence>
<dbReference type="EMBL" id="SNRY01000139">
    <property type="protein sequence ID" value="KAA6346190.1"/>
    <property type="molecule type" value="Genomic_DNA"/>
</dbReference>
<comment type="caution">
    <text evidence="2">The sequence shown here is derived from an EMBL/GenBank/DDBJ whole genome shotgun (WGS) entry which is preliminary data.</text>
</comment>
<dbReference type="PANTHER" id="PTHR32182:SF0">
    <property type="entry name" value="DNA REPLICATION AND REPAIR PROTEIN RECF"/>
    <property type="match status" value="1"/>
</dbReference>
<dbReference type="EMBL" id="SNRY01000139">
    <property type="protein sequence ID" value="KAA6346207.1"/>
    <property type="molecule type" value="Genomic_DNA"/>
</dbReference>
<dbReference type="InterPro" id="IPR003395">
    <property type="entry name" value="RecF/RecN/SMC_N"/>
</dbReference>
<proteinExistence type="predicted"/>
<evidence type="ECO:0000313" key="3">
    <source>
        <dbReference type="EMBL" id="KAA6346207.1"/>
    </source>
</evidence>
<dbReference type="InterPro" id="IPR027417">
    <property type="entry name" value="P-loop_NTPase"/>
</dbReference>
<gene>
    <name evidence="2" type="ORF">EZS27_006268</name>
    <name evidence="3" type="ORF">EZS27_006285</name>
</gene>
<feature type="domain" description="RecF/RecN/SMC N-terminal" evidence="1">
    <location>
        <begin position="3"/>
        <end position="344"/>
    </location>
</feature>
<dbReference type="PANTHER" id="PTHR32182">
    <property type="entry name" value="DNA REPLICATION AND REPAIR PROTEIN RECF"/>
    <property type="match status" value="1"/>
</dbReference>
<dbReference type="AlphaFoldDB" id="A0A5J4SLQ7"/>
<dbReference type="Gene3D" id="3.40.50.300">
    <property type="entry name" value="P-loop containing nucleotide triphosphate hydrolases"/>
    <property type="match status" value="1"/>
</dbReference>
<dbReference type="GO" id="GO:0006302">
    <property type="term" value="P:double-strand break repair"/>
    <property type="evidence" value="ECO:0007669"/>
    <property type="project" value="TreeGrafter"/>
</dbReference>
<dbReference type="Pfam" id="PF02463">
    <property type="entry name" value="SMC_N"/>
    <property type="match status" value="1"/>
</dbReference>
<protein>
    <submittedName>
        <fullName evidence="2">DNA replication and repair protein RecF</fullName>
    </submittedName>
</protein>
<dbReference type="GO" id="GO:0000731">
    <property type="term" value="P:DNA synthesis involved in DNA repair"/>
    <property type="evidence" value="ECO:0007669"/>
    <property type="project" value="TreeGrafter"/>
</dbReference>
<dbReference type="SUPFAM" id="SSF52540">
    <property type="entry name" value="P-loop containing nucleoside triphosphate hydrolases"/>
    <property type="match status" value="1"/>
</dbReference>
<organism evidence="2">
    <name type="scientific">termite gut metagenome</name>
    <dbReference type="NCBI Taxonomy" id="433724"/>
    <lineage>
        <taxon>unclassified sequences</taxon>
        <taxon>metagenomes</taxon>
        <taxon>organismal metagenomes</taxon>
    </lineage>
</organism>
<name>A0A5J4SLQ7_9ZZZZ</name>